<evidence type="ECO:0000259" key="4">
    <source>
        <dbReference type="Pfam" id="PF01965"/>
    </source>
</evidence>
<dbReference type="GO" id="GO:0051896">
    <property type="term" value="P:regulation of phosphatidylinositol 3-kinase/protein kinase B signal transduction"/>
    <property type="evidence" value="ECO:0007669"/>
    <property type="project" value="UniProtKB-ARBA"/>
</dbReference>
<evidence type="ECO:0000313" key="6">
    <source>
        <dbReference type="Proteomes" id="UP001566132"/>
    </source>
</evidence>
<accession>A0ABD1ES62</accession>
<evidence type="ECO:0000256" key="3">
    <source>
        <dbReference type="ARBA" id="ARBA00023097"/>
    </source>
</evidence>
<keyword evidence="3" id="KW-0558">Oxidation</keyword>
<dbReference type="CDD" id="cd03135">
    <property type="entry name" value="GATase1_DJ-1"/>
    <property type="match status" value="1"/>
</dbReference>
<comment type="subcellular location">
    <subcellularLocation>
        <location evidence="1">Cytoplasm</location>
    </subcellularLocation>
</comment>
<dbReference type="PANTHER" id="PTHR48094:SF12">
    <property type="entry name" value="PARKINSON DISEASE PROTEIN 7 HOMOLOG"/>
    <property type="match status" value="1"/>
</dbReference>
<dbReference type="PANTHER" id="PTHR48094">
    <property type="entry name" value="PROTEIN/NUCLEIC ACID DEGLYCASE DJ-1-RELATED"/>
    <property type="match status" value="1"/>
</dbReference>
<dbReference type="EMBL" id="JBDJPC010000005">
    <property type="protein sequence ID" value="KAL1501443.1"/>
    <property type="molecule type" value="Genomic_DNA"/>
</dbReference>
<keyword evidence="6" id="KW-1185">Reference proteome</keyword>
<dbReference type="InterPro" id="IPR006287">
    <property type="entry name" value="DJ-1"/>
</dbReference>
<dbReference type="NCBIfam" id="TIGR01383">
    <property type="entry name" value="not_thiJ"/>
    <property type="match status" value="1"/>
</dbReference>
<comment type="caution">
    <text evidence="5">The sequence shown here is derived from an EMBL/GenBank/DDBJ whole genome shotgun (WGS) entry which is preliminary data.</text>
</comment>
<sequence>MWISGFRAVTRALKDNKFTLKSYFKVTSFCKYSNTCNMAKKALVFLGPGAEEMEFVISVDVLRRGGINVLVAGLPDANIIKCSRDVNIKPDIGISEATSQGPYDVIVLPGGLGGSKAMAESSLVGELLKQQESSGKWIAAICAAPTALKAHGIAIGKTVTSYPAMKAQMEDGGKYNYKEDNVVVDGNIITSRGPGTAFEFGLTIVDKLVGKDKASEVAKAMLLCY</sequence>
<dbReference type="AlphaFoldDB" id="A0ABD1ES62"/>
<dbReference type="Pfam" id="PF01965">
    <property type="entry name" value="DJ-1_PfpI"/>
    <property type="match status" value="1"/>
</dbReference>
<dbReference type="GO" id="GO:0006979">
    <property type="term" value="P:response to oxidative stress"/>
    <property type="evidence" value="ECO:0007669"/>
    <property type="project" value="UniProtKB-ARBA"/>
</dbReference>
<evidence type="ECO:0000256" key="1">
    <source>
        <dbReference type="ARBA" id="ARBA00004496"/>
    </source>
</evidence>
<evidence type="ECO:0000256" key="2">
    <source>
        <dbReference type="ARBA" id="ARBA00022490"/>
    </source>
</evidence>
<evidence type="ECO:0000313" key="5">
    <source>
        <dbReference type="EMBL" id="KAL1501443.1"/>
    </source>
</evidence>
<proteinExistence type="predicted"/>
<dbReference type="InterPro" id="IPR002818">
    <property type="entry name" value="DJ-1/PfpI"/>
</dbReference>
<dbReference type="Gene3D" id="3.40.50.880">
    <property type="match status" value="1"/>
</dbReference>
<dbReference type="FunFam" id="3.40.50.880:FF:000022">
    <property type="entry name" value="protein deglycase DJ-1"/>
    <property type="match status" value="1"/>
</dbReference>
<reference evidence="5 6" key="1">
    <citation type="submission" date="2024-05" db="EMBL/GenBank/DDBJ databases">
        <title>Genetic variation in Jamaican populations of the coffee berry borer (Hypothenemus hampei).</title>
        <authorList>
            <person name="Errbii M."/>
            <person name="Myrie A."/>
        </authorList>
    </citation>
    <scope>NUCLEOTIDE SEQUENCE [LARGE SCALE GENOMIC DNA]</scope>
    <source>
        <strain evidence="5">JA-Hopewell-2020-01-JO</strain>
        <tissue evidence="5">Whole body</tissue>
    </source>
</reference>
<protein>
    <recommendedName>
        <fullName evidence="4">DJ-1/PfpI domain-containing protein</fullName>
    </recommendedName>
</protein>
<dbReference type="InterPro" id="IPR029062">
    <property type="entry name" value="Class_I_gatase-like"/>
</dbReference>
<keyword evidence="2" id="KW-0963">Cytoplasm</keyword>
<name>A0ABD1ES62_HYPHA</name>
<dbReference type="SUPFAM" id="SSF52317">
    <property type="entry name" value="Class I glutamine amidotransferase-like"/>
    <property type="match status" value="1"/>
</dbReference>
<organism evidence="5 6">
    <name type="scientific">Hypothenemus hampei</name>
    <name type="common">Coffee berry borer</name>
    <dbReference type="NCBI Taxonomy" id="57062"/>
    <lineage>
        <taxon>Eukaryota</taxon>
        <taxon>Metazoa</taxon>
        <taxon>Ecdysozoa</taxon>
        <taxon>Arthropoda</taxon>
        <taxon>Hexapoda</taxon>
        <taxon>Insecta</taxon>
        <taxon>Pterygota</taxon>
        <taxon>Neoptera</taxon>
        <taxon>Endopterygota</taxon>
        <taxon>Coleoptera</taxon>
        <taxon>Polyphaga</taxon>
        <taxon>Cucujiformia</taxon>
        <taxon>Curculionidae</taxon>
        <taxon>Scolytinae</taxon>
        <taxon>Hypothenemus</taxon>
    </lineage>
</organism>
<dbReference type="GO" id="GO:0005739">
    <property type="term" value="C:mitochondrion"/>
    <property type="evidence" value="ECO:0007669"/>
    <property type="project" value="UniProtKB-ARBA"/>
</dbReference>
<dbReference type="InterPro" id="IPR050325">
    <property type="entry name" value="Prot/Nucl_acid_deglycase"/>
</dbReference>
<feature type="domain" description="DJ-1/PfpI" evidence="4">
    <location>
        <begin position="40"/>
        <end position="206"/>
    </location>
</feature>
<dbReference type="Proteomes" id="UP001566132">
    <property type="component" value="Unassembled WGS sequence"/>
</dbReference>
<gene>
    <name evidence="5" type="ORF">ABEB36_006760</name>
</gene>